<evidence type="ECO:0000313" key="2">
    <source>
        <dbReference type="Proteomes" id="UP000265520"/>
    </source>
</evidence>
<keyword evidence="2" id="KW-1185">Reference proteome</keyword>
<accession>A0A392W123</accession>
<dbReference type="EMBL" id="LXQA011343511">
    <property type="protein sequence ID" value="MCI93967.1"/>
    <property type="molecule type" value="Genomic_DNA"/>
</dbReference>
<dbReference type="Proteomes" id="UP000265520">
    <property type="component" value="Unassembled WGS sequence"/>
</dbReference>
<protein>
    <submittedName>
        <fullName evidence="1">Uncharacterized protein</fullName>
    </submittedName>
</protein>
<proteinExistence type="predicted"/>
<comment type="caution">
    <text evidence="1">The sequence shown here is derived from an EMBL/GenBank/DDBJ whole genome shotgun (WGS) entry which is preliminary data.</text>
</comment>
<evidence type="ECO:0000313" key="1">
    <source>
        <dbReference type="EMBL" id="MCI93967.1"/>
    </source>
</evidence>
<dbReference type="AlphaFoldDB" id="A0A392W123"/>
<reference evidence="1 2" key="1">
    <citation type="journal article" date="2018" name="Front. Plant Sci.">
        <title>Red Clover (Trifolium pratense) and Zigzag Clover (T. medium) - A Picture of Genomic Similarities and Differences.</title>
        <authorList>
            <person name="Dluhosova J."/>
            <person name="Istvanek J."/>
            <person name="Nedelnik J."/>
            <person name="Repkova J."/>
        </authorList>
    </citation>
    <scope>NUCLEOTIDE SEQUENCE [LARGE SCALE GENOMIC DNA]</scope>
    <source>
        <strain evidence="2">cv. 10/8</strain>
        <tissue evidence="1">Leaf</tissue>
    </source>
</reference>
<feature type="non-terminal residue" evidence="1">
    <location>
        <position position="1"/>
    </location>
</feature>
<organism evidence="1 2">
    <name type="scientific">Trifolium medium</name>
    <dbReference type="NCBI Taxonomy" id="97028"/>
    <lineage>
        <taxon>Eukaryota</taxon>
        <taxon>Viridiplantae</taxon>
        <taxon>Streptophyta</taxon>
        <taxon>Embryophyta</taxon>
        <taxon>Tracheophyta</taxon>
        <taxon>Spermatophyta</taxon>
        <taxon>Magnoliopsida</taxon>
        <taxon>eudicotyledons</taxon>
        <taxon>Gunneridae</taxon>
        <taxon>Pentapetalae</taxon>
        <taxon>rosids</taxon>
        <taxon>fabids</taxon>
        <taxon>Fabales</taxon>
        <taxon>Fabaceae</taxon>
        <taxon>Papilionoideae</taxon>
        <taxon>50 kb inversion clade</taxon>
        <taxon>NPAAA clade</taxon>
        <taxon>Hologalegina</taxon>
        <taxon>IRL clade</taxon>
        <taxon>Trifolieae</taxon>
        <taxon>Trifolium</taxon>
    </lineage>
</organism>
<name>A0A392W123_9FABA</name>
<sequence length="44" mass="4965">PSRPEPPIASWALGHATETMELVSKAFLVEQKLYSSYDEYVPLL</sequence>